<sequence>MLPAVRVSVRRLPSGQALGCVREAANTFPTGFTGRCREASHTPAYPSGSYSVYFPFFLHKDRLRPPCNQEPAAPIRKKKILSAGTACGFFLPDFLLACRPPPGWKFRKKGKNVVGVRGGKAVNPSFAAQETGSFHTNY</sequence>
<dbReference type="EMBL" id="QSOF01000006">
    <property type="protein sequence ID" value="RGI77763.1"/>
    <property type="molecule type" value="Genomic_DNA"/>
</dbReference>
<organism evidence="1 2">
    <name type="scientific">Bacteroides uniformis</name>
    <dbReference type="NCBI Taxonomy" id="820"/>
    <lineage>
        <taxon>Bacteria</taxon>
        <taxon>Pseudomonadati</taxon>
        <taxon>Bacteroidota</taxon>
        <taxon>Bacteroidia</taxon>
        <taxon>Bacteroidales</taxon>
        <taxon>Bacteroidaceae</taxon>
        <taxon>Bacteroides</taxon>
    </lineage>
</organism>
<accession>A0A374N3A1</accession>
<name>A0A374N3A1_BACUN</name>
<dbReference type="AlphaFoldDB" id="A0A374N3A1"/>
<comment type="caution">
    <text evidence="1">The sequence shown here is derived from an EMBL/GenBank/DDBJ whole genome shotgun (WGS) entry which is preliminary data.</text>
</comment>
<evidence type="ECO:0000313" key="1">
    <source>
        <dbReference type="EMBL" id="RGI77763.1"/>
    </source>
</evidence>
<proteinExistence type="predicted"/>
<protein>
    <submittedName>
        <fullName evidence="1">Uncharacterized protein</fullName>
    </submittedName>
</protein>
<reference evidence="1 2" key="1">
    <citation type="submission" date="2018-08" db="EMBL/GenBank/DDBJ databases">
        <title>A genome reference for cultivated species of the human gut microbiota.</title>
        <authorList>
            <person name="Zou Y."/>
            <person name="Xue W."/>
            <person name="Luo G."/>
        </authorList>
    </citation>
    <scope>NUCLEOTIDE SEQUENCE [LARGE SCALE GENOMIC DNA]</scope>
    <source>
        <strain evidence="1 2">TM10-17</strain>
    </source>
</reference>
<dbReference type="Proteomes" id="UP000263754">
    <property type="component" value="Unassembled WGS sequence"/>
</dbReference>
<evidence type="ECO:0000313" key="2">
    <source>
        <dbReference type="Proteomes" id="UP000263754"/>
    </source>
</evidence>
<gene>
    <name evidence="1" type="ORF">DXD90_05845</name>
</gene>